<evidence type="ECO:0000256" key="2">
    <source>
        <dbReference type="ARBA" id="ARBA00022448"/>
    </source>
</evidence>
<feature type="transmembrane region" description="Helical" evidence="7">
    <location>
        <begin position="494"/>
        <end position="519"/>
    </location>
</feature>
<evidence type="ECO:0000313" key="9">
    <source>
        <dbReference type="EMBL" id="SZD71381.1"/>
    </source>
</evidence>
<evidence type="ECO:0000259" key="8">
    <source>
        <dbReference type="PROSITE" id="PS51202"/>
    </source>
</evidence>
<dbReference type="Pfam" id="PF03600">
    <property type="entry name" value="CitMHS"/>
    <property type="match status" value="1"/>
</dbReference>
<name>A0A383TWV6_9FLAO</name>
<keyword evidence="6 7" id="KW-0472">Membrane</keyword>
<accession>A0A383TWV6</accession>
<keyword evidence="3 7" id="KW-0812">Transmembrane</keyword>
<gene>
    <name evidence="9" type="primary">sdcS_1</name>
    <name evidence="9" type="ORF">SAMEA104719789_00480</name>
</gene>
<feature type="transmembrane region" description="Helical" evidence="7">
    <location>
        <begin position="31"/>
        <end position="49"/>
    </location>
</feature>
<dbReference type="Pfam" id="PF02080">
    <property type="entry name" value="TrkA_C"/>
    <property type="match status" value="2"/>
</dbReference>
<evidence type="ECO:0000313" key="10">
    <source>
        <dbReference type="Proteomes" id="UP000262142"/>
    </source>
</evidence>
<feature type="transmembrane region" description="Helical" evidence="7">
    <location>
        <begin position="570"/>
        <end position="588"/>
    </location>
</feature>
<keyword evidence="5 7" id="KW-1133">Transmembrane helix</keyword>
<feature type="transmembrane region" description="Helical" evidence="7">
    <location>
        <begin position="178"/>
        <end position="204"/>
    </location>
</feature>
<dbReference type="Gene3D" id="3.30.70.1450">
    <property type="entry name" value="Regulator of K+ conductance, C-terminal domain"/>
    <property type="match status" value="2"/>
</dbReference>
<evidence type="ECO:0000256" key="6">
    <source>
        <dbReference type="ARBA" id="ARBA00023136"/>
    </source>
</evidence>
<dbReference type="InterPro" id="IPR051679">
    <property type="entry name" value="DASS-Related_Transporters"/>
</dbReference>
<feature type="domain" description="RCK C-terminal" evidence="8">
    <location>
        <begin position="208"/>
        <end position="294"/>
    </location>
</feature>
<dbReference type="Proteomes" id="UP000262142">
    <property type="component" value="Unassembled WGS sequence"/>
</dbReference>
<dbReference type="EMBL" id="UNSC01000001">
    <property type="protein sequence ID" value="SZD71381.1"/>
    <property type="molecule type" value="Genomic_DNA"/>
</dbReference>
<evidence type="ECO:0000256" key="5">
    <source>
        <dbReference type="ARBA" id="ARBA00022989"/>
    </source>
</evidence>
<feature type="transmembrane region" description="Helical" evidence="7">
    <location>
        <begin position="531"/>
        <end position="550"/>
    </location>
</feature>
<dbReference type="AlphaFoldDB" id="A0A383TWV6"/>
<dbReference type="PROSITE" id="PS51202">
    <property type="entry name" value="RCK_C"/>
    <property type="match status" value="2"/>
</dbReference>
<protein>
    <submittedName>
        <fullName evidence="9">Na(+)/dicarboxylate symporter</fullName>
    </submittedName>
</protein>
<feature type="domain" description="RCK C-terminal" evidence="8">
    <location>
        <begin position="298"/>
        <end position="383"/>
    </location>
</feature>
<feature type="transmembrane region" description="Helical" evidence="7">
    <location>
        <begin position="96"/>
        <end position="119"/>
    </location>
</feature>
<feature type="transmembrane region" description="Helical" evidence="7">
    <location>
        <begin position="139"/>
        <end position="158"/>
    </location>
</feature>
<feature type="transmembrane region" description="Helical" evidence="7">
    <location>
        <begin position="7"/>
        <end position="25"/>
    </location>
</feature>
<dbReference type="InterPro" id="IPR036721">
    <property type="entry name" value="RCK_C_sf"/>
</dbReference>
<dbReference type="PANTHER" id="PTHR43652:SF2">
    <property type="entry name" value="BASIC AMINO ACID ANTIPORTER YFCC-RELATED"/>
    <property type="match status" value="1"/>
</dbReference>
<comment type="subcellular location">
    <subcellularLocation>
        <location evidence="1">Membrane</location>
        <topology evidence="1">Multi-pass membrane protein</topology>
    </subcellularLocation>
</comment>
<organism evidence="9 10">
    <name type="scientific">Candidatus Ornithobacterium hominis</name>
    <dbReference type="NCBI Taxonomy" id="2497989"/>
    <lineage>
        <taxon>Bacteria</taxon>
        <taxon>Pseudomonadati</taxon>
        <taxon>Bacteroidota</taxon>
        <taxon>Flavobacteriia</taxon>
        <taxon>Flavobacteriales</taxon>
        <taxon>Weeksellaceae</taxon>
        <taxon>Ornithobacterium</taxon>
    </lineage>
</organism>
<feature type="transmembrane region" description="Helical" evidence="7">
    <location>
        <begin position="398"/>
        <end position="415"/>
    </location>
</feature>
<sequence>MMIAEEMQMWIVLGVMALLVVGLVTDKFRPHNLFFGATLILMLLGILDYKVFLTSFANGSIATIFVLILITAGVNSNFNILKYLDKIFTQQQKPRWFLFQMMGMVSLISSVMNNTPIVAMMIPYVMRWSKKMKIPPAKLLIPLSFAAISGGMITVIGTSTNLVLNGFMESKGVEGFKIFDFVIPGILVTLAMIFFLITAGYNLLTARKNPIDFVKENLKEYLVEVSLSQNSAQIGKTVQEAGLRNLQRVYLVEIDRGGKLISPVAPEEVLESTDRLFFAGDTTGIVEIVKEKNGFEFPKTERFNLQGQLEIIETLIPYNSHLSGKTLREAGFREKYDAAVIAIHRNSERLRGKLGEIRLSHGDLLMLTAGRKFQKALENNTDLYSLGIKDQLGKTPRWKATTLGVIAVFMMSLVIAGFIPFFIGILTILITFLGLGLMSQKEVSKNLNLDLFIILGSAVALGSAFIETGGAKFIADEVIHVFSAYGNISLVIGIYLLTVILTAFITNAAAVSIVFPIAYEMNQALNIEASAIYLAIAFGASCCFTTPFGYQTNLMVYAPGGYKFIDFIKIGIPVTIIYSVVSLSYIFIHYQMYSS</sequence>
<proteinExistence type="predicted"/>
<keyword evidence="2" id="KW-0813">Transport</keyword>
<dbReference type="OrthoDB" id="9765532at2"/>
<feature type="transmembrane region" description="Helical" evidence="7">
    <location>
        <begin position="56"/>
        <end position="76"/>
    </location>
</feature>
<dbReference type="InterPro" id="IPR006037">
    <property type="entry name" value="RCK_C"/>
</dbReference>
<evidence type="ECO:0000256" key="1">
    <source>
        <dbReference type="ARBA" id="ARBA00004141"/>
    </source>
</evidence>
<dbReference type="PANTHER" id="PTHR43652">
    <property type="entry name" value="BASIC AMINO ACID ANTIPORTER YFCC-RELATED"/>
    <property type="match status" value="1"/>
</dbReference>
<dbReference type="SUPFAM" id="SSF116726">
    <property type="entry name" value="TrkA C-terminal domain-like"/>
    <property type="match status" value="2"/>
</dbReference>
<reference evidence="9 10" key="1">
    <citation type="submission" date="2018-09" db="EMBL/GenBank/DDBJ databases">
        <authorList>
            <consortium name="Pathogen Informatics"/>
        </authorList>
    </citation>
    <scope>NUCLEOTIDE SEQUENCE [LARGE SCALE GENOMIC DNA]</scope>
    <source>
        <strain evidence="9 10">OH-22767</strain>
    </source>
</reference>
<keyword evidence="4" id="KW-0677">Repeat</keyword>
<dbReference type="GO" id="GO:0005886">
    <property type="term" value="C:plasma membrane"/>
    <property type="evidence" value="ECO:0007669"/>
    <property type="project" value="TreeGrafter"/>
</dbReference>
<dbReference type="InterPro" id="IPR004680">
    <property type="entry name" value="Cit_transptr-like_dom"/>
</dbReference>
<evidence type="ECO:0000256" key="3">
    <source>
        <dbReference type="ARBA" id="ARBA00022692"/>
    </source>
</evidence>
<dbReference type="GO" id="GO:0008324">
    <property type="term" value="F:monoatomic cation transmembrane transporter activity"/>
    <property type="evidence" value="ECO:0007669"/>
    <property type="project" value="InterPro"/>
</dbReference>
<feature type="transmembrane region" description="Helical" evidence="7">
    <location>
        <begin position="451"/>
        <end position="474"/>
    </location>
</feature>
<keyword evidence="10" id="KW-1185">Reference proteome</keyword>
<dbReference type="RefSeq" id="WP_119058959.1">
    <property type="nucleotide sequence ID" value="NZ_UNSC01000001.1"/>
</dbReference>
<dbReference type="GO" id="GO:0006813">
    <property type="term" value="P:potassium ion transport"/>
    <property type="evidence" value="ECO:0007669"/>
    <property type="project" value="InterPro"/>
</dbReference>
<evidence type="ECO:0000256" key="7">
    <source>
        <dbReference type="SAM" id="Phobius"/>
    </source>
</evidence>
<evidence type="ECO:0000256" key="4">
    <source>
        <dbReference type="ARBA" id="ARBA00022737"/>
    </source>
</evidence>